<dbReference type="SUPFAM" id="SSF53850">
    <property type="entry name" value="Periplasmic binding protein-like II"/>
    <property type="match status" value="1"/>
</dbReference>
<organism evidence="2 3">
    <name type="scientific">Solilutibacter silvestris</name>
    <dbReference type="NCBI Taxonomy" id="1645665"/>
    <lineage>
        <taxon>Bacteria</taxon>
        <taxon>Pseudomonadati</taxon>
        <taxon>Pseudomonadota</taxon>
        <taxon>Gammaproteobacteria</taxon>
        <taxon>Lysobacterales</taxon>
        <taxon>Lysobacteraceae</taxon>
        <taxon>Solilutibacter</taxon>
    </lineage>
</organism>
<dbReference type="InterPro" id="IPR036388">
    <property type="entry name" value="WH-like_DNA-bd_sf"/>
</dbReference>
<dbReference type="SUPFAM" id="SSF46785">
    <property type="entry name" value="Winged helix' DNA-binding domain"/>
    <property type="match status" value="1"/>
</dbReference>
<dbReference type="Proteomes" id="UP000236220">
    <property type="component" value="Unassembled WGS sequence"/>
</dbReference>
<proteinExistence type="predicted"/>
<sequence length="359" mass="39659">MYKVAIRPCWELQSASGTVLPPRLIELLVEVHASGSLAAACRKVGLSYRYGWGLLREGQKLFGMPLMRAMRGRGARLTAIGERLIWVDKRINARLSPMLDSLATELEAELERGMGRDVPISLHASHGFGVEVFRTAMAQAQHPIDLKYRSPDEALSALRTGTCELAGLHLPIGELEDELLAHYLDRFDLQNDRVIHLAMRRQGLILAAGNPQGIRGLADVLQGGLRFIHRQQGSGTRLLLDCLLKREGASLSDLRGCDVEELTHAAVAAYVASGLADAGLGLEPPARRYGVEFIPIATEHYFFLCREETIESDRLADVLGMLRDPAFRNDLSRLPGYDPCMCGQVQRLPDAFPSLQRLC</sequence>
<dbReference type="OrthoDB" id="9805928at2"/>
<keyword evidence="3" id="KW-1185">Reference proteome</keyword>
<dbReference type="Gene3D" id="1.10.10.10">
    <property type="entry name" value="Winged helix-like DNA-binding domain superfamily/Winged helix DNA-binding domain"/>
    <property type="match status" value="1"/>
</dbReference>
<dbReference type="PANTHER" id="PTHR38431">
    <property type="entry name" value="BLL2305 PROTEIN"/>
    <property type="match status" value="1"/>
</dbReference>
<dbReference type="Pfam" id="PF12727">
    <property type="entry name" value="PBP_like"/>
    <property type="match status" value="1"/>
</dbReference>
<evidence type="ECO:0000313" key="2">
    <source>
        <dbReference type="EMBL" id="PNS07793.1"/>
    </source>
</evidence>
<dbReference type="PANTHER" id="PTHR38431:SF1">
    <property type="entry name" value="BLL2305 PROTEIN"/>
    <property type="match status" value="1"/>
</dbReference>
<name>A0A2K1PYD9_9GAMM</name>
<feature type="domain" description="PBP" evidence="1">
    <location>
        <begin position="144"/>
        <end position="322"/>
    </location>
</feature>
<dbReference type="EMBL" id="NPZB01000002">
    <property type="protein sequence ID" value="PNS07793.1"/>
    <property type="molecule type" value="Genomic_DNA"/>
</dbReference>
<evidence type="ECO:0000313" key="3">
    <source>
        <dbReference type="Proteomes" id="UP000236220"/>
    </source>
</evidence>
<protein>
    <submittedName>
        <fullName evidence="2">PBP domain-containing protein</fullName>
    </submittedName>
</protein>
<dbReference type="InterPro" id="IPR036390">
    <property type="entry name" value="WH_DNA-bd_sf"/>
</dbReference>
<dbReference type="InterPro" id="IPR024370">
    <property type="entry name" value="PBP_domain"/>
</dbReference>
<gene>
    <name evidence="2" type="ORF">Lysil_1969</name>
</gene>
<evidence type="ECO:0000259" key="1">
    <source>
        <dbReference type="Pfam" id="PF12727"/>
    </source>
</evidence>
<dbReference type="AlphaFoldDB" id="A0A2K1PYD9"/>
<comment type="caution">
    <text evidence="2">The sequence shown here is derived from an EMBL/GenBank/DDBJ whole genome shotgun (WGS) entry which is preliminary data.</text>
</comment>
<dbReference type="RefSeq" id="WP_103075457.1">
    <property type="nucleotide sequence ID" value="NZ_NPZB01000002.1"/>
</dbReference>
<accession>A0A2K1PYD9</accession>
<reference evidence="2 3" key="1">
    <citation type="submission" date="2017-08" db="EMBL/GenBank/DDBJ databases">
        <title>Lysobacter sylvestris genome.</title>
        <authorList>
            <person name="Zhang D.-C."/>
            <person name="Albuquerque L."/>
            <person name="Franca L."/>
            <person name="Froufe H.J.C."/>
            <person name="Barroso C."/>
            <person name="Egas C."/>
            <person name="Da Costa M."/>
            <person name="Margesin R."/>
        </authorList>
    </citation>
    <scope>NUCLEOTIDE SEQUENCE [LARGE SCALE GENOMIC DNA]</scope>
    <source>
        <strain evidence="2 3">AM20-91</strain>
    </source>
</reference>